<evidence type="ECO:0000256" key="5">
    <source>
        <dbReference type="ARBA" id="ARBA00015828"/>
    </source>
</evidence>
<keyword evidence="8 14" id="KW-0931">ER-Golgi transport</keyword>
<keyword evidence="7 14" id="KW-0963">Cytoplasm</keyword>
<keyword evidence="11 14" id="KW-0472">Membrane</keyword>
<sequence length="297" mass="33647">MAKSGDIDMLFEVRNNFLLGAYQNSINEAQNVRLKSDEERLARDVYMYRAYIAQNKPSIALSEINASSAPPALVAVRRFAEYMANPANRSKIVEEVEAEFNGDIPNDDTVFLMSAIIYMREQNIDNALRLLHQSDSLECRAATVQCLLKLDRVDLAAKEVKKMQEIDEDSTVTQLALAWLNTALGKDKLKDAFYIYQEMIDKYGASPLLLVAQASCLIQQQKYEEAEKLLLDAQQRDPNYAEALINLVVVSQYLGKAPEVTNRYINQLKEGHPDHPWTIDYTAKEKVFDRLAVESTA</sequence>
<evidence type="ECO:0000256" key="11">
    <source>
        <dbReference type="ARBA" id="ARBA00023136"/>
    </source>
</evidence>
<dbReference type="GO" id="GO:0030126">
    <property type="term" value="C:COPI vesicle coat"/>
    <property type="evidence" value="ECO:0007669"/>
    <property type="project" value="TreeGrafter"/>
</dbReference>
<comment type="subunit">
    <text evidence="4">Oligomeric complex that consists of at least the alpha, beta, beta', gamma, delta, epsilon and zeta subunits.</text>
</comment>
<evidence type="ECO:0000256" key="10">
    <source>
        <dbReference type="ARBA" id="ARBA00023034"/>
    </source>
</evidence>
<comment type="function">
    <text evidence="13 14">The coatomer is a cytosolic protein complex that binds to dilysine motifs and reversibly associates with Golgi non-clathrin-coated vesicles, which further mediate biosynthetic protein transport from the ER, via the Golgi up to the trans Golgi network. The coatomer complex is required for budding from Golgi membranes, and is essential for the retrograde Golgi-to-ER transport of dilysine-tagged proteins.</text>
</comment>
<evidence type="ECO:0000256" key="12">
    <source>
        <dbReference type="ARBA" id="ARBA00023329"/>
    </source>
</evidence>
<evidence type="ECO:0000256" key="4">
    <source>
        <dbReference type="ARBA" id="ARBA00011775"/>
    </source>
</evidence>
<dbReference type="SUPFAM" id="SSF48452">
    <property type="entry name" value="TPR-like"/>
    <property type="match status" value="1"/>
</dbReference>
<dbReference type="GO" id="GO:0006890">
    <property type="term" value="P:retrograde vesicle-mediated transport, Golgi to endoplasmic reticulum"/>
    <property type="evidence" value="ECO:0007669"/>
    <property type="project" value="UniProtKB-UniRule"/>
</dbReference>
<evidence type="ECO:0000313" key="15">
    <source>
        <dbReference type="EMBL" id="VDM40032.1"/>
    </source>
</evidence>
<dbReference type="WBParaSite" id="TCNE_0000871101-mRNA-1">
    <property type="protein sequence ID" value="TCNE_0000871101-mRNA-1"/>
    <property type="gene ID" value="TCNE_0000871101"/>
</dbReference>
<dbReference type="GO" id="GO:0000139">
    <property type="term" value="C:Golgi membrane"/>
    <property type="evidence" value="ECO:0007669"/>
    <property type="project" value="UniProtKB-SubCell"/>
</dbReference>
<keyword evidence="10 14" id="KW-0333">Golgi apparatus</keyword>
<evidence type="ECO:0000313" key="16">
    <source>
        <dbReference type="Proteomes" id="UP000050794"/>
    </source>
</evidence>
<protein>
    <recommendedName>
        <fullName evidence="5 14">Coatomer subunit epsilon</fullName>
    </recommendedName>
</protein>
<evidence type="ECO:0000256" key="3">
    <source>
        <dbReference type="ARBA" id="ARBA00008827"/>
    </source>
</evidence>
<dbReference type="GO" id="GO:0005198">
    <property type="term" value="F:structural molecule activity"/>
    <property type="evidence" value="ECO:0007669"/>
    <property type="project" value="UniProtKB-UniRule"/>
</dbReference>
<dbReference type="GO" id="GO:0006891">
    <property type="term" value="P:intra-Golgi vesicle-mediated transport"/>
    <property type="evidence" value="ECO:0007669"/>
    <property type="project" value="TreeGrafter"/>
</dbReference>
<evidence type="ECO:0000256" key="8">
    <source>
        <dbReference type="ARBA" id="ARBA00022892"/>
    </source>
</evidence>
<dbReference type="PANTHER" id="PTHR10805">
    <property type="entry name" value="COATOMER SUBUNIT EPSILON"/>
    <property type="match status" value="1"/>
</dbReference>
<evidence type="ECO:0000256" key="9">
    <source>
        <dbReference type="ARBA" id="ARBA00022927"/>
    </source>
</evidence>
<dbReference type="EMBL" id="UYWY01019977">
    <property type="protein sequence ID" value="VDM40032.1"/>
    <property type="molecule type" value="Genomic_DNA"/>
</dbReference>
<gene>
    <name evidence="15" type="ORF">TCNE_LOCUS8711</name>
</gene>
<organism evidence="16 17">
    <name type="scientific">Toxocara canis</name>
    <name type="common">Canine roundworm</name>
    <dbReference type="NCBI Taxonomy" id="6265"/>
    <lineage>
        <taxon>Eukaryota</taxon>
        <taxon>Metazoa</taxon>
        <taxon>Ecdysozoa</taxon>
        <taxon>Nematoda</taxon>
        <taxon>Chromadorea</taxon>
        <taxon>Rhabditida</taxon>
        <taxon>Spirurina</taxon>
        <taxon>Ascaridomorpha</taxon>
        <taxon>Ascaridoidea</taxon>
        <taxon>Toxocaridae</taxon>
        <taxon>Toxocara</taxon>
    </lineage>
</organism>
<dbReference type="Gene3D" id="1.25.40.10">
    <property type="entry name" value="Tetratricopeptide repeat domain"/>
    <property type="match status" value="1"/>
</dbReference>
<dbReference type="InterPro" id="IPR006822">
    <property type="entry name" value="Coatomer_esu"/>
</dbReference>
<comment type="subcellular location">
    <subcellularLocation>
        <location evidence="2">Cytoplasmic vesicle</location>
        <location evidence="2">COPI-coated vesicle membrane</location>
        <topology evidence="2">Peripheral membrane protein</topology>
        <orientation evidence="2">Cytoplasmic side</orientation>
    </subcellularLocation>
    <subcellularLocation>
        <location evidence="1">Golgi apparatus membrane</location>
        <topology evidence="1">Peripheral membrane protein</topology>
        <orientation evidence="1">Cytoplasmic side</orientation>
    </subcellularLocation>
</comment>
<dbReference type="PANTHER" id="PTHR10805:SF0">
    <property type="entry name" value="COATOMER SUBUNIT EPSILON"/>
    <property type="match status" value="1"/>
</dbReference>
<name>A0A183UJP1_TOXCA</name>
<evidence type="ECO:0000256" key="2">
    <source>
        <dbReference type="ARBA" id="ARBA00004347"/>
    </source>
</evidence>
<dbReference type="InterPro" id="IPR011990">
    <property type="entry name" value="TPR-like_helical_dom_sf"/>
</dbReference>
<keyword evidence="12 14" id="KW-0968">Cytoplasmic vesicle</keyword>
<reference evidence="15 16" key="2">
    <citation type="submission" date="2018-11" db="EMBL/GenBank/DDBJ databases">
        <authorList>
            <consortium name="Pathogen Informatics"/>
        </authorList>
    </citation>
    <scope>NUCLEOTIDE SEQUENCE [LARGE SCALE GENOMIC DNA]</scope>
</reference>
<dbReference type="AlphaFoldDB" id="A0A183UJP1"/>
<dbReference type="GO" id="GO:0015031">
    <property type="term" value="P:protein transport"/>
    <property type="evidence" value="ECO:0007669"/>
    <property type="project" value="UniProtKB-UniRule"/>
</dbReference>
<evidence type="ECO:0000313" key="17">
    <source>
        <dbReference type="WBParaSite" id="TCNE_0000871101-mRNA-1"/>
    </source>
</evidence>
<reference evidence="17" key="1">
    <citation type="submission" date="2016-06" db="UniProtKB">
        <authorList>
            <consortium name="WormBaseParasite"/>
        </authorList>
    </citation>
    <scope>IDENTIFICATION</scope>
</reference>
<dbReference type="Proteomes" id="UP000050794">
    <property type="component" value="Unassembled WGS sequence"/>
</dbReference>
<keyword evidence="9 14" id="KW-0653">Protein transport</keyword>
<evidence type="ECO:0000256" key="6">
    <source>
        <dbReference type="ARBA" id="ARBA00022448"/>
    </source>
</evidence>
<evidence type="ECO:0000256" key="13">
    <source>
        <dbReference type="ARBA" id="ARBA00025582"/>
    </source>
</evidence>
<evidence type="ECO:0000256" key="7">
    <source>
        <dbReference type="ARBA" id="ARBA00022490"/>
    </source>
</evidence>
<dbReference type="PIRSF" id="PIRSF016478">
    <property type="entry name" value="Coatomer_esu"/>
    <property type="match status" value="1"/>
</dbReference>
<dbReference type="FunFam" id="1.25.40.10:FF:000140">
    <property type="entry name" value="Coatomer subunit epsilon"/>
    <property type="match status" value="1"/>
</dbReference>
<dbReference type="Pfam" id="PF04733">
    <property type="entry name" value="Coatomer_E"/>
    <property type="match status" value="1"/>
</dbReference>
<accession>A0A183UJP1</accession>
<dbReference type="GO" id="GO:0006888">
    <property type="term" value="P:endoplasmic reticulum to Golgi vesicle-mediated transport"/>
    <property type="evidence" value="ECO:0007669"/>
    <property type="project" value="TreeGrafter"/>
</dbReference>
<keyword evidence="6 14" id="KW-0813">Transport</keyword>
<keyword evidence="16" id="KW-1185">Reference proteome</keyword>
<evidence type="ECO:0000256" key="1">
    <source>
        <dbReference type="ARBA" id="ARBA00004255"/>
    </source>
</evidence>
<evidence type="ECO:0000256" key="14">
    <source>
        <dbReference type="PIRNR" id="PIRNR016478"/>
    </source>
</evidence>
<proteinExistence type="inferred from homology"/>
<comment type="similarity">
    <text evidence="3 14">Belongs to the COPE family.</text>
</comment>